<organism evidence="2 3">
    <name type="scientific">Luteimonas terrae</name>
    <dbReference type="NCBI Taxonomy" id="1530191"/>
    <lineage>
        <taxon>Bacteria</taxon>
        <taxon>Pseudomonadati</taxon>
        <taxon>Pseudomonadota</taxon>
        <taxon>Gammaproteobacteria</taxon>
        <taxon>Lysobacterales</taxon>
        <taxon>Lysobacteraceae</taxon>
        <taxon>Luteimonas</taxon>
    </lineage>
</organism>
<reference evidence="2 3" key="1">
    <citation type="submission" date="2019-03" db="EMBL/GenBank/DDBJ databases">
        <title>Luteimonas zhaokaii sp.nov., isolated from the rectal contents of Plateau pika in Yushu, Qinghai Province, China.</title>
        <authorList>
            <person name="Zhang G."/>
        </authorList>
    </citation>
    <scope>NUCLEOTIDE SEQUENCE [LARGE SCALE GENOMIC DNA]</scope>
    <source>
        <strain evidence="2 3">THG-MD21</strain>
    </source>
</reference>
<dbReference type="EMBL" id="SMTG01000002">
    <property type="protein sequence ID" value="TDK33815.1"/>
    <property type="molecule type" value="Genomic_DNA"/>
</dbReference>
<name>A0A4R5UER5_9GAMM</name>
<keyword evidence="3" id="KW-1185">Reference proteome</keyword>
<comment type="caution">
    <text evidence="2">The sequence shown here is derived from an EMBL/GenBank/DDBJ whole genome shotgun (WGS) entry which is preliminary data.</text>
</comment>
<dbReference type="RefSeq" id="WP_133393222.1">
    <property type="nucleotide sequence ID" value="NZ_SMTG01000002.1"/>
</dbReference>
<proteinExistence type="predicted"/>
<evidence type="ECO:0000313" key="3">
    <source>
        <dbReference type="Proteomes" id="UP000295543"/>
    </source>
</evidence>
<dbReference type="OrthoDB" id="8564954at2"/>
<dbReference type="AlphaFoldDB" id="A0A4R5UER5"/>
<dbReference type="Proteomes" id="UP000295543">
    <property type="component" value="Unassembled WGS sequence"/>
</dbReference>
<feature type="signal peptide" evidence="1">
    <location>
        <begin position="1"/>
        <end position="21"/>
    </location>
</feature>
<feature type="chain" id="PRO_5020459181" description="Secreted protein" evidence="1">
    <location>
        <begin position="22"/>
        <end position="315"/>
    </location>
</feature>
<sequence length="315" mass="35273">MKPQATALALTALLASTAASAATRPPAAPAAADRAAILAMQGEYTVRFLFDETVVLRPDYTRKDPKRSGGDEVVIVVEDSPRKIVLQHLLLDVKSGHVIKHWRQDWMYEAPQRWEFAADQTWRLRDVPADRVAGGWTQCVFEVSDAPRYCGTGRWDHANGTSTWTSDAGWRPLPRREYTTREDYNALAAINRHTIVPGGWTHEQDNRKDIRDATGAVTGSIVHETGFNDYVKTDAIDFTPAYDYWKATQDYWARVRARWETRLGSPEGVHLKTKVDGMALIVPLFEQAQTVQDGGSVSEAQIDAVFAEFVDVARD</sequence>
<protein>
    <recommendedName>
        <fullName evidence="4">Secreted protein</fullName>
    </recommendedName>
</protein>
<evidence type="ECO:0008006" key="4">
    <source>
        <dbReference type="Google" id="ProtNLM"/>
    </source>
</evidence>
<gene>
    <name evidence="2" type="ORF">E2F49_07470</name>
</gene>
<accession>A0A4R5UER5</accession>
<keyword evidence="1" id="KW-0732">Signal</keyword>
<dbReference type="InterPro" id="IPR046715">
    <property type="entry name" value="DUF6607"/>
</dbReference>
<evidence type="ECO:0000256" key="1">
    <source>
        <dbReference type="SAM" id="SignalP"/>
    </source>
</evidence>
<evidence type="ECO:0000313" key="2">
    <source>
        <dbReference type="EMBL" id="TDK33815.1"/>
    </source>
</evidence>
<dbReference type="Pfam" id="PF20311">
    <property type="entry name" value="DUF6607"/>
    <property type="match status" value="1"/>
</dbReference>